<keyword evidence="4 6" id="KW-1133">Transmembrane helix</keyword>
<dbReference type="InterPro" id="IPR020846">
    <property type="entry name" value="MFS_dom"/>
</dbReference>
<feature type="transmembrane region" description="Helical" evidence="6">
    <location>
        <begin position="371"/>
        <end position="391"/>
    </location>
</feature>
<feature type="transmembrane region" description="Helical" evidence="6">
    <location>
        <begin position="346"/>
        <end position="365"/>
    </location>
</feature>
<evidence type="ECO:0000313" key="8">
    <source>
        <dbReference type="EMBL" id="EPR12127.1"/>
    </source>
</evidence>
<name>U4R225_9FIRM</name>
<keyword evidence="5 6" id="KW-0472">Membrane</keyword>
<keyword evidence="2" id="KW-0813">Transport</keyword>
<feature type="transmembrane region" description="Helical" evidence="6">
    <location>
        <begin position="171"/>
        <end position="191"/>
    </location>
</feature>
<keyword evidence="3 6" id="KW-0812">Transmembrane</keyword>
<dbReference type="PANTHER" id="PTHR42910">
    <property type="entry name" value="TRANSPORTER SCO4007-RELATED"/>
    <property type="match status" value="1"/>
</dbReference>
<feature type="transmembrane region" description="Helical" evidence="6">
    <location>
        <begin position="84"/>
        <end position="101"/>
    </location>
</feature>
<accession>U4R225</accession>
<organism evidence="8 9">
    <name type="scientific">Ruminiclostridium papyrosolvens C7</name>
    <dbReference type="NCBI Taxonomy" id="1330534"/>
    <lineage>
        <taxon>Bacteria</taxon>
        <taxon>Bacillati</taxon>
        <taxon>Bacillota</taxon>
        <taxon>Clostridia</taxon>
        <taxon>Eubacteriales</taxon>
        <taxon>Oscillospiraceae</taxon>
        <taxon>Ruminiclostridium</taxon>
    </lineage>
</organism>
<evidence type="ECO:0000256" key="1">
    <source>
        <dbReference type="ARBA" id="ARBA00004651"/>
    </source>
</evidence>
<proteinExistence type="predicted"/>
<dbReference type="SUPFAM" id="SSF103473">
    <property type="entry name" value="MFS general substrate transporter"/>
    <property type="match status" value="1"/>
</dbReference>
<dbReference type="InterPro" id="IPR036259">
    <property type="entry name" value="MFS_trans_sf"/>
</dbReference>
<dbReference type="Proteomes" id="UP000016860">
    <property type="component" value="Unassembled WGS sequence"/>
</dbReference>
<dbReference type="STRING" id="1330534.L323_09070"/>
<evidence type="ECO:0000313" key="9">
    <source>
        <dbReference type="Proteomes" id="UP000016860"/>
    </source>
</evidence>
<sequence length="409" mass="44422">MQNNNAIFYNSFKLNRFLVLIMAAATGITVANLYYIQPLLAEIATEFNVTQVSVGFVAMLTQAGYALGMLFLLPLADIKEKRKLIITMLCCSCGSLLLMFFSKSIVMIAFSSFAIGFTSVVPQLIVPLAAQLADPKERGRIIGTVMSGLLIGILLSRTFSGLIGEYLGWRVVYLIAAVLMLVLAVFLRRFIPECPGISSLGYKDLFKSMGRLAKQLPVLREASLNGAMMFGAFSAFWTTLVFLLQSPAYKMGADVAGLFGLIGIIGALTAPIVGRIADKRSPRFTVGIGMFIVTAAYLCFLFLGFKLWGLITGIILLDLGVQSCQISNQARVHALSDEARNRINTVFMVSYFVGGATGSFLGSFSLAHFSWTGVCIFGLLTQVIAVTGYMIRSNKNNEKPDSNKLADSN</sequence>
<dbReference type="EMBL" id="ATAY01000030">
    <property type="protein sequence ID" value="EPR12127.1"/>
    <property type="molecule type" value="Genomic_DNA"/>
</dbReference>
<dbReference type="PANTHER" id="PTHR42910:SF1">
    <property type="entry name" value="MAJOR FACILITATOR SUPERFAMILY (MFS) PROFILE DOMAIN-CONTAINING PROTEIN"/>
    <property type="match status" value="1"/>
</dbReference>
<dbReference type="AlphaFoldDB" id="U4R225"/>
<comment type="subcellular location">
    <subcellularLocation>
        <location evidence="1">Cell membrane</location>
        <topology evidence="1">Multi-pass membrane protein</topology>
    </subcellularLocation>
</comment>
<dbReference type="GO" id="GO:0022857">
    <property type="term" value="F:transmembrane transporter activity"/>
    <property type="evidence" value="ECO:0007669"/>
    <property type="project" value="InterPro"/>
</dbReference>
<feature type="transmembrane region" description="Helical" evidence="6">
    <location>
        <begin position="107"/>
        <end position="129"/>
    </location>
</feature>
<dbReference type="PATRIC" id="fig|1330534.3.peg.1803"/>
<dbReference type="PROSITE" id="PS50850">
    <property type="entry name" value="MFS"/>
    <property type="match status" value="1"/>
</dbReference>
<feature type="transmembrane region" description="Helical" evidence="6">
    <location>
        <begin position="17"/>
        <end position="37"/>
    </location>
</feature>
<dbReference type="RefSeq" id="WP_020815356.1">
    <property type="nucleotide sequence ID" value="NZ_ATAY01000030.1"/>
</dbReference>
<evidence type="ECO:0000256" key="6">
    <source>
        <dbReference type="SAM" id="Phobius"/>
    </source>
</evidence>
<evidence type="ECO:0000259" key="7">
    <source>
        <dbReference type="PROSITE" id="PS50850"/>
    </source>
</evidence>
<evidence type="ECO:0000256" key="5">
    <source>
        <dbReference type="ARBA" id="ARBA00023136"/>
    </source>
</evidence>
<dbReference type="OrthoDB" id="9815356at2"/>
<feature type="transmembrane region" description="Helical" evidence="6">
    <location>
        <begin position="224"/>
        <end position="244"/>
    </location>
</feature>
<dbReference type="InterPro" id="IPR011701">
    <property type="entry name" value="MFS"/>
</dbReference>
<dbReference type="GO" id="GO:0005886">
    <property type="term" value="C:plasma membrane"/>
    <property type="evidence" value="ECO:0007669"/>
    <property type="project" value="UniProtKB-SubCell"/>
</dbReference>
<feature type="transmembrane region" description="Helical" evidence="6">
    <location>
        <begin position="256"/>
        <end position="277"/>
    </location>
</feature>
<dbReference type="Pfam" id="PF07690">
    <property type="entry name" value="MFS_1"/>
    <property type="match status" value="1"/>
</dbReference>
<evidence type="ECO:0000256" key="4">
    <source>
        <dbReference type="ARBA" id="ARBA00022989"/>
    </source>
</evidence>
<gene>
    <name evidence="8" type="ORF">L323_09070</name>
</gene>
<feature type="transmembrane region" description="Helical" evidence="6">
    <location>
        <begin position="284"/>
        <end position="303"/>
    </location>
</feature>
<evidence type="ECO:0000256" key="3">
    <source>
        <dbReference type="ARBA" id="ARBA00022692"/>
    </source>
</evidence>
<feature type="domain" description="Major facilitator superfamily (MFS) profile" evidence="7">
    <location>
        <begin position="18"/>
        <end position="396"/>
    </location>
</feature>
<feature type="transmembrane region" description="Helical" evidence="6">
    <location>
        <begin position="49"/>
        <end position="72"/>
    </location>
</feature>
<reference evidence="8 9" key="1">
    <citation type="journal article" date="2013" name="Genome Announc.">
        <title>Draft Genome Sequence of the Cellulolytic Bacterium Clostridium papyrosolvens C7 (ATCC 700395).</title>
        <authorList>
            <person name="Zepeda V."/>
            <person name="Dassa B."/>
            <person name="Borovok I."/>
            <person name="Lamed R."/>
            <person name="Bayer E.A."/>
            <person name="Cate J.H."/>
        </authorList>
    </citation>
    <scope>NUCLEOTIDE SEQUENCE [LARGE SCALE GENOMIC DNA]</scope>
    <source>
        <strain evidence="8 9">C7</strain>
    </source>
</reference>
<dbReference type="CDD" id="cd17324">
    <property type="entry name" value="MFS_NepI_like"/>
    <property type="match status" value="1"/>
</dbReference>
<dbReference type="Gene3D" id="1.20.1250.20">
    <property type="entry name" value="MFS general substrate transporter like domains"/>
    <property type="match status" value="1"/>
</dbReference>
<evidence type="ECO:0000256" key="2">
    <source>
        <dbReference type="ARBA" id="ARBA00022448"/>
    </source>
</evidence>
<protein>
    <submittedName>
        <fullName evidence="8">MFS transporter</fullName>
    </submittedName>
</protein>
<feature type="transmembrane region" description="Helical" evidence="6">
    <location>
        <begin position="141"/>
        <end position="159"/>
    </location>
</feature>
<comment type="caution">
    <text evidence="8">The sequence shown here is derived from an EMBL/GenBank/DDBJ whole genome shotgun (WGS) entry which is preliminary data.</text>
</comment>